<feature type="compositionally biased region" description="Low complexity" evidence="1">
    <location>
        <begin position="1"/>
        <end position="14"/>
    </location>
</feature>
<dbReference type="PANTHER" id="PTHR35764:SF1">
    <property type="entry name" value="PROTEIN SHORTAGE IN CHIASMATA 1"/>
    <property type="match status" value="1"/>
</dbReference>
<proteinExistence type="predicted"/>
<dbReference type="InterPro" id="IPR038824">
    <property type="entry name" value="SHOC1-like"/>
</dbReference>
<sequence length="161" mass="17908">MTDCSSSVSSAPDSESLHFKSTYGGTKRKTTRDVENLNMPKSELFDFDPPRTFSEGRLNHPRASSLRYSLISEDINLFDEFGKSSLSFDNKPCVHRQSLDTYMTKDLFEVHAMETPTTGVPTATKKLFFGASDLQEFLTTVEIDSSPDACTSVRDPEQGSS</sequence>
<keyword evidence="3" id="KW-1185">Reference proteome</keyword>
<dbReference type="Proteomes" id="UP001152561">
    <property type="component" value="Unassembled WGS sequence"/>
</dbReference>
<protein>
    <submittedName>
        <fullName evidence="2">Uncharacterized protein</fullName>
    </submittedName>
</protein>
<reference evidence="3" key="1">
    <citation type="journal article" date="2023" name="Proc. Natl. Acad. Sci. U.S.A.">
        <title>Genomic and structural basis for evolution of tropane alkaloid biosynthesis.</title>
        <authorList>
            <person name="Wanga Y.-J."/>
            <person name="Taina T."/>
            <person name="Yua J.-Y."/>
            <person name="Lia J."/>
            <person name="Xua B."/>
            <person name="Chenc J."/>
            <person name="D'Auriad J.C."/>
            <person name="Huanga J.-P."/>
            <person name="Huanga S.-X."/>
        </authorList>
    </citation>
    <scope>NUCLEOTIDE SEQUENCE [LARGE SCALE GENOMIC DNA]</scope>
    <source>
        <strain evidence="3">cv. KIB-2019</strain>
    </source>
</reference>
<dbReference type="AlphaFoldDB" id="A0A9Q1LJY5"/>
<dbReference type="PANTHER" id="PTHR35764">
    <property type="entry name" value="PROTEIN SHORTAGE IN CHIASMATA 1"/>
    <property type="match status" value="1"/>
</dbReference>
<evidence type="ECO:0000313" key="2">
    <source>
        <dbReference type="EMBL" id="KAJ8536765.1"/>
    </source>
</evidence>
<feature type="region of interest" description="Disordered" evidence="1">
    <location>
        <begin position="1"/>
        <end position="58"/>
    </location>
</feature>
<organism evidence="2 3">
    <name type="scientific">Anisodus acutangulus</name>
    <dbReference type="NCBI Taxonomy" id="402998"/>
    <lineage>
        <taxon>Eukaryota</taxon>
        <taxon>Viridiplantae</taxon>
        <taxon>Streptophyta</taxon>
        <taxon>Embryophyta</taxon>
        <taxon>Tracheophyta</taxon>
        <taxon>Spermatophyta</taxon>
        <taxon>Magnoliopsida</taxon>
        <taxon>eudicotyledons</taxon>
        <taxon>Gunneridae</taxon>
        <taxon>Pentapetalae</taxon>
        <taxon>asterids</taxon>
        <taxon>lamiids</taxon>
        <taxon>Solanales</taxon>
        <taxon>Solanaceae</taxon>
        <taxon>Solanoideae</taxon>
        <taxon>Hyoscyameae</taxon>
        <taxon>Anisodus</taxon>
    </lineage>
</organism>
<evidence type="ECO:0000256" key="1">
    <source>
        <dbReference type="SAM" id="MobiDB-lite"/>
    </source>
</evidence>
<name>A0A9Q1LJY5_9SOLA</name>
<gene>
    <name evidence="2" type="ORF">K7X08_035166</name>
</gene>
<dbReference type="GO" id="GO:0000712">
    <property type="term" value="P:resolution of meiotic recombination intermediates"/>
    <property type="evidence" value="ECO:0007669"/>
    <property type="project" value="TreeGrafter"/>
</dbReference>
<evidence type="ECO:0000313" key="3">
    <source>
        <dbReference type="Proteomes" id="UP001152561"/>
    </source>
</evidence>
<dbReference type="OrthoDB" id="2018152at2759"/>
<accession>A0A9Q1LJY5</accession>
<comment type="caution">
    <text evidence="2">The sequence shown here is derived from an EMBL/GenBank/DDBJ whole genome shotgun (WGS) entry which is preliminary data.</text>
</comment>
<dbReference type="EMBL" id="JAJAGQ010000018">
    <property type="protein sequence ID" value="KAJ8536765.1"/>
    <property type="molecule type" value="Genomic_DNA"/>
</dbReference>